<dbReference type="AlphaFoldDB" id="F2L6D0"/>
<dbReference type="RefSeq" id="WP_013679862.1">
    <property type="nucleotide sequence ID" value="NC_015315.1"/>
</dbReference>
<evidence type="ECO:0000313" key="2">
    <source>
        <dbReference type="EMBL" id="AEA12526.1"/>
    </source>
</evidence>
<keyword evidence="3" id="KW-1185">Reference proteome</keyword>
<accession>F2L6D0</accession>
<dbReference type="GeneID" id="10360575"/>
<proteinExistence type="predicted"/>
<name>F2L6D0_THEU7</name>
<reference evidence="2 3" key="1">
    <citation type="journal article" date="2011" name="J. Bacteriol.">
        <title>Complete genome sequence of the thermoacidophilic crenarchaeon Thermoproteus uzoniensis 768-20.</title>
        <authorList>
            <person name="Mardanov A.V."/>
            <person name="Gumerov V.M."/>
            <person name="Beletsky A.V."/>
            <person name="Prokofeva M.I."/>
            <person name="Bonch-Osmolovskaya E.A."/>
            <person name="Ravin N.V."/>
            <person name="Skryabin K.G."/>
        </authorList>
    </citation>
    <scope>NUCLEOTIDE SEQUENCE [LARGE SCALE GENOMIC DNA]</scope>
    <source>
        <strain evidence="2 3">768-20</strain>
    </source>
</reference>
<gene>
    <name evidence="2" type="ordered locus">TUZN_1045</name>
</gene>
<keyword evidence="1" id="KW-0472">Membrane</keyword>
<dbReference type="HOGENOM" id="CLU_176294_0_0_2"/>
<feature type="transmembrane region" description="Helical" evidence="1">
    <location>
        <begin position="47"/>
        <end position="69"/>
    </location>
</feature>
<feature type="transmembrane region" description="Helical" evidence="1">
    <location>
        <begin position="7"/>
        <end position="27"/>
    </location>
</feature>
<reference key="2">
    <citation type="submission" date="2011-03" db="EMBL/GenBank/DDBJ databases">
        <title>Complete genome sequence of the thermoacidophilic crenarchaeon Thermoproteus uzoniensis 768-20.</title>
        <authorList>
            <person name="Mardanov A.V."/>
            <person name="Gumerov V.M."/>
            <person name="Beletsky A.V."/>
            <person name="Prokofeva M.I."/>
            <person name="Bonch-Osmolovskaya E.A."/>
            <person name="Ravin N.V."/>
            <person name="Skryabin K.G."/>
        </authorList>
    </citation>
    <scope>NUCLEOTIDE SEQUENCE</scope>
    <source>
        <strain>768-20</strain>
    </source>
</reference>
<evidence type="ECO:0000313" key="3">
    <source>
        <dbReference type="Proteomes" id="UP000008138"/>
    </source>
</evidence>
<dbReference type="Proteomes" id="UP000008138">
    <property type="component" value="Chromosome"/>
</dbReference>
<dbReference type="STRING" id="999630.TUZN_1045"/>
<keyword evidence="1" id="KW-1133">Transmembrane helix</keyword>
<protein>
    <submittedName>
        <fullName evidence="2">Uncharacterized protein</fullName>
    </submittedName>
</protein>
<feature type="transmembrane region" description="Helical" evidence="1">
    <location>
        <begin position="81"/>
        <end position="100"/>
    </location>
</feature>
<dbReference type="KEGG" id="tuz:TUZN_1045"/>
<sequence length="104" mass="11044">MDRAGRFTVASAVGYVVAALFNAILDVVKESVKAVNAWLTTTFGHHWIGHGVLVVLSFVIATALAALVYRGTPTDSTIRKITIAVLATTIVSVLIIATFYTTHG</sequence>
<organism evidence="2 3">
    <name type="scientific">Thermoproteus uzoniensis (strain 768-20)</name>
    <dbReference type="NCBI Taxonomy" id="999630"/>
    <lineage>
        <taxon>Archaea</taxon>
        <taxon>Thermoproteota</taxon>
        <taxon>Thermoprotei</taxon>
        <taxon>Thermoproteales</taxon>
        <taxon>Thermoproteaceae</taxon>
        <taxon>Thermoproteus</taxon>
    </lineage>
</organism>
<evidence type="ECO:0000256" key="1">
    <source>
        <dbReference type="SAM" id="Phobius"/>
    </source>
</evidence>
<keyword evidence="1" id="KW-0812">Transmembrane</keyword>
<dbReference type="EMBL" id="CP002590">
    <property type="protein sequence ID" value="AEA12526.1"/>
    <property type="molecule type" value="Genomic_DNA"/>
</dbReference>